<dbReference type="Proteomes" id="UP000295416">
    <property type="component" value="Unassembled WGS sequence"/>
</dbReference>
<dbReference type="RefSeq" id="WP_132747650.1">
    <property type="nucleotide sequence ID" value="NZ_SLXK01000038.1"/>
</dbReference>
<accession>A0A4R2NL94</accession>
<keyword evidence="3" id="KW-0677">Repeat</keyword>
<dbReference type="AlphaFoldDB" id="A0A4R2NL94"/>
<evidence type="ECO:0000256" key="3">
    <source>
        <dbReference type="ARBA" id="ARBA00022737"/>
    </source>
</evidence>
<protein>
    <submittedName>
        <fullName evidence="6">Squalene/oxidosqualene cyclase-like protein</fullName>
    </submittedName>
</protein>
<dbReference type="Pfam" id="PF13243">
    <property type="entry name" value="SQHop_cyclase_C"/>
    <property type="match status" value="1"/>
</dbReference>
<dbReference type="SUPFAM" id="SSF48239">
    <property type="entry name" value="Terpenoid cyclases/Protein prenyltransferases"/>
    <property type="match status" value="1"/>
</dbReference>
<comment type="similarity">
    <text evidence="2">Belongs to the terpene cyclase/mutase family.</text>
</comment>
<dbReference type="Gene3D" id="1.50.10.20">
    <property type="match status" value="1"/>
</dbReference>
<dbReference type="InterPro" id="IPR002365">
    <property type="entry name" value="Terpene_synthase_CS"/>
</dbReference>
<dbReference type="InterPro" id="IPR008930">
    <property type="entry name" value="Terpenoid_cyclase/PrenylTrfase"/>
</dbReference>
<sequence>MIYALLALGYNPNSHWIENAVKGMTSFLSKVDDNVHLQNSLSTIWDTALISYAMQEAGCQKNDHAVLSSAEYLLSVKEKQRHSKGGWAFSESSTSPLDIDDTQAALRAIHPYAVNEKWYRKAWNEGVNWLIDIQNNDGGWGAFEKNRHQSLFTLLPIRNLKDTVIDPSTADLTGRTLEFLGSKAQMTLTHQSIRDGVSWILKNQETDGSWYGRWGVSYIYGTWAALTGLTAVGVSPNHSAIQRALSWLKHIQQTEGGWGESCKSDQERTYTPLLYPTVVQTSWALDALIACHHHPTEEIDRGIDYLLSRGTNHSSKAVTYPMGAGLPGHFYIHYHSYQHIWPLLALSHYMKKYQ</sequence>
<evidence type="ECO:0000313" key="7">
    <source>
        <dbReference type="Proteomes" id="UP000295416"/>
    </source>
</evidence>
<proteinExistence type="inferred from homology"/>
<dbReference type="EMBL" id="SLXK01000038">
    <property type="protein sequence ID" value="TCP21954.1"/>
    <property type="molecule type" value="Genomic_DNA"/>
</dbReference>
<keyword evidence="4" id="KW-0413">Isomerase</keyword>
<reference evidence="6 7" key="1">
    <citation type="submission" date="2019-03" db="EMBL/GenBank/DDBJ databases">
        <title>Genomic Encyclopedia of Type Strains, Phase IV (KMG-IV): sequencing the most valuable type-strain genomes for metagenomic binning, comparative biology and taxonomic classification.</title>
        <authorList>
            <person name="Goeker M."/>
        </authorList>
    </citation>
    <scope>NUCLEOTIDE SEQUENCE [LARGE SCALE GENOMIC DNA]</scope>
    <source>
        <strain evidence="6 7">DSM 19377</strain>
    </source>
</reference>
<dbReference type="UniPathway" id="UPA00337"/>
<gene>
    <name evidence="6" type="ORF">EV207_13841</name>
</gene>
<comment type="caution">
    <text evidence="6">The sequence shown here is derived from an EMBL/GenBank/DDBJ whole genome shotgun (WGS) entry which is preliminary data.</text>
</comment>
<evidence type="ECO:0000259" key="5">
    <source>
        <dbReference type="Pfam" id="PF13243"/>
    </source>
</evidence>
<evidence type="ECO:0000256" key="4">
    <source>
        <dbReference type="ARBA" id="ARBA00023235"/>
    </source>
</evidence>
<dbReference type="InterPro" id="IPR032696">
    <property type="entry name" value="SQ_cyclase_C"/>
</dbReference>
<dbReference type="PANTHER" id="PTHR11764">
    <property type="entry name" value="TERPENE CYCLASE/MUTASE FAMILY MEMBER"/>
    <property type="match status" value="1"/>
</dbReference>
<keyword evidence="7" id="KW-1185">Reference proteome</keyword>
<organism evidence="6 7">
    <name type="scientific">Scopulibacillus darangshiensis</name>
    <dbReference type="NCBI Taxonomy" id="442528"/>
    <lineage>
        <taxon>Bacteria</taxon>
        <taxon>Bacillati</taxon>
        <taxon>Bacillota</taxon>
        <taxon>Bacilli</taxon>
        <taxon>Bacillales</taxon>
        <taxon>Sporolactobacillaceae</taxon>
        <taxon>Scopulibacillus</taxon>
    </lineage>
</organism>
<evidence type="ECO:0000256" key="2">
    <source>
        <dbReference type="ARBA" id="ARBA00009755"/>
    </source>
</evidence>
<dbReference type="OrthoDB" id="9758578at2"/>
<feature type="domain" description="Squalene cyclase C-terminal" evidence="5">
    <location>
        <begin position="42"/>
        <end position="350"/>
    </location>
</feature>
<dbReference type="PANTHER" id="PTHR11764:SF20">
    <property type="entry name" value="LANOSTEROL SYNTHASE"/>
    <property type="match status" value="1"/>
</dbReference>
<evidence type="ECO:0000313" key="6">
    <source>
        <dbReference type="EMBL" id="TCP21954.1"/>
    </source>
</evidence>
<dbReference type="InterPro" id="IPR018333">
    <property type="entry name" value="Squalene_cyclase"/>
</dbReference>
<name>A0A4R2NL94_9BACL</name>
<evidence type="ECO:0000256" key="1">
    <source>
        <dbReference type="ARBA" id="ARBA00004999"/>
    </source>
</evidence>
<dbReference type="GO" id="GO:0016866">
    <property type="term" value="F:intramolecular transferase activity"/>
    <property type="evidence" value="ECO:0007669"/>
    <property type="project" value="InterPro"/>
</dbReference>
<comment type="pathway">
    <text evidence="1">Secondary metabolite biosynthesis; hopanoid biosynthesis.</text>
</comment>
<dbReference type="PROSITE" id="PS01074">
    <property type="entry name" value="TERPENE_SYNTHASES"/>
    <property type="match status" value="1"/>
</dbReference>
<dbReference type="GO" id="GO:0016104">
    <property type="term" value="P:triterpenoid biosynthetic process"/>
    <property type="evidence" value="ECO:0007669"/>
    <property type="project" value="InterPro"/>
</dbReference>
<dbReference type="GO" id="GO:0005811">
    <property type="term" value="C:lipid droplet"/>
    <property type="evidence" value="ECO:0007669"/>
    <property type="project" value="InterPro"/>
</dbReference>